<keyword evidence="2" id="KW-0472">Membrane</keyword>
<evidence type="ECO:0000313" key="4">
    <source>
        <dbReference type="Proteomes" id="UP000069850"/>
    </source>
</evidence>
<feature type="compositionally biased region" description="Polar residues" evidence="1">
    <location>
        <begin position="271"/>
        <end position="282"/>
    </location>
</feature>
<evidence type="ECO:0000313" key="3">
    <source>
        <dbReference type="EMBL" id="CVK31707.1"/>
    </source>
</evidence>
<dbReference type="Proteomes" id="UP000069850">
    <property type="component" value="Chromosome 1"/>
</dbReference>
<dbReference type="SUPFAM" id="SSF48371">
    <property type="entry name" value="ARM repeat"/>
    <property type="match status" value="1"/>
</dbReference>
<dbReference type="KEGG" id="mema:MMAB1_0490"/>
<dbReference type="InterPro" id="IPR016024">
    <property type="entry name" value="ARM-type_fold"/>
</dbReference>
<feature type="transmembrane region" description="Helical" evidence="2">
    <location>
        <begin position="12"/>
        <end position="38"/>
    </location>
</feature>
<feature type="transmembrane region" description="Helical" evidence="2">
    <location>
        <begin position="73"/>
        <end position="93"/>
    </location>
</feature>
<dbReference type="AlphaFoldDB" id="A0A0X3BHV4"/>
<dbReference type="GO" id="GO:0016829">
    <property type="term" value="F:lyase activity"/>
    <property type="evidence" value="ECO:0007669"/>
    <property type="project" value="UniProtKB-KW"/>
</dbReference>
<feature type="compositionally biased region" description="Basic residues" evidence="1">
    <location>
        <begin position="288"/>
        <end position="317"/>
    </location>
</feature>
<dbReference type="Pfam" id="PF13646">
    <property type="entry name" value="HEAT_2"/>
    <property type="match status" value="1"/>
</dbReference>
<dbReference type="EMBL" id="LT158599">
    <property type="protein sequence ID" value="CVK31707.1"/>
    <property type="molecule type" value="Genomic_DNA"/>
</dbReference>
<accession>A0A0X3BHV4</accession>
<gene>
    <name evidence="3" type="ORF">MMAB1_0490</name>
</gene>
<feature type="transmembrane region" description="Helical" evidence="2">
    <location>
        <begin position="50"/>
        <end position="67"/>
    </location>
</feature>
<evidence type="ECO:0000256" key="2">
    <source>
        <dbReference type="SAM" id="Phobius"/>
    </source>
</evidence>
<reference evidence="3 4" key="1">
    <citation type="submission" date="2016-01" db="EMBL/GenBank/DDBJ databases">
        <authorList>
            <person name="Manzoor S."/>
        </authorList>
    </citation>
    <scope>NUCLEOTIDE SEQUENCE [LARGE SCALE GENOMIC DNA]</scope>
    <source>
        <strain evidence="3">Methanoculleus sp MAB1</strain>
    </source>
</reference>
<evidence type="ECO:0000256" key="1">
    <source>
        <dbReference type="SAM" id="MobiDB-lite"/>
    </source>
</evidence>
<dbReference type="InterPro" id="IPR011989">
    <property type="entry name" value="ARM-like"/>
</dbReference>
<dbReference type="SMART" id="SM00567">
    <property type="entry name" value="EZ_HEAT"/>
    <property type="match status" value="4"/>
</dbReference>
<dbReference type="PANTHER" id="PTHR12697:SF5">
    <property type="entry name" value="DEOXYHYPUSINE HYDROXYLASE"/>
    <property type="match status" value="1"/>
</dbReference>
<keyword evidence="2" id="KW-1133">Transmembrane helix</keyword>
<keyword evidence="3" id="KW-0456">Lyase</keyword>
<dbReference type="PANTHER" id="PTHR12697">
    <property type="entry name" value="PBS LYASE HEAT-LIKE PROTEIN"/>
    <property type="match status" value="1"/>
</dbReference>
<keyword evidence="2" id="KW-0812">Transmembrane</keyword>
<protein>
    <submittedName>
        <fullName evidence="3">Heat repeat-containing PBS lyase</fullName>
    </submittedName>
</protein>
<feature type="region of interest" description="Disordered" evidence="1">
    <location>
        <begin position="261"/>
        <end position="317"/>
    </location>
</feature>
<dbReference type="Gene3D" id="1.25.10.10">
    <property type="entry name" value="Leucine-rich Repeat Variant"/>
    <property type="match status" value="1"/>
</dbReference>
<organism evidence="3 4">
    <name type="scientific">Methanoculleus bourgensis</name>
    <dbReference type="NCBI Taxonomy" id="83986"/>
    <lineage>
        <taxon>Archaea</taxon>
        <taxon>Methanobacteriati</taxon>
        <taxon>Methanobacteriota</taxon>
        <taxon>Stenosarchaea group</taxon>
        <taxon>Methanomicrobia</taxon>
        <taxon>Methanomicrobiales</taxon>
        <taxon>Methanomicrobiaceae</taxon>
        <taxon>Methanoculleus</taxon>
    </lineage>
</organism>
<dbReference type="GO" id="GO:0016491">
    <property type="term" value="F:oxidoreductase activity"/>
    <property type="evidence" value="ECO:0007669"/>
    <property type="project" value="TreeGrafter"/>
</dbReference>
<name>A0A0X3BHV4_9EURY</name>
<dbReference type="InterPro" id="IPR004155">
    <property type="entry name" value="PBS_lyase_HEAT"/>
</dbReference>
<sequence>MRFTGPAWGRLAVIALIIGLSVLFFATGAAYTDLLYLALILAAFWYRGRAVYAGVLVAALAVALEYPPGPGTLVRAAFFIAVAYLLGYLFDAAGGRPEARHLRIGEPGPVVCDPDTRRLIARLSSRNPETRYQAAGCLGDARETAAVGPLADLLDDPESGVRWKAAEALGKLGPAAVEPLTESLKNGNVDVRWMAAVALGDIADPAAIPALVAALNDEDTYVRSRVALALAAIGKPAEAALIAGLSTGNERVRWGSALALGEDRGGRRPSKPSSVRSMTRTKTCGGGPRRRLGMPGRRPSRRLLRRSRPTIRRPGRG</sequence>
<proteinExistence type="predicted"/>